<dbReference type="PANTHER" id="PTHR43952">
    <property type="entry name" value="MYB FAMILY TRANSCRIPTION FACTOR-RELATED"/>
    <property type="match status" value="1"/>
</dbReference>
<dbReference type="SUPFAM" id="SSF46689">
    <property type="entry name" value="Homeodomain-like"/>
    <property type="match status" value="1"/>
</dbReference>
<keyword evidence="1" id="KW-0805">Transcription regulation</keyword>
<keyword evidence="4" id="KW-0175">Coiled coil</keyword>
<reference evidence="7" key="1">
    <citation type="journal article" date="2019" name="Sci. Rep.">
        <title>Draft genome of Tanacetum cinerariifolium, the natural source of mosquito coil.</title>
        <authorList>
            <person name="Yamashiro T."/>
            <person name="Shiraishi A."/>
            <person name="Satake H."/>
            <person name="Nakayama K."/>
        </authorList>
    </citation>
    <scope>NUCLEOTIDE SEQUENCE</scope>
</reference>
<dbReference type="EMBL" id="BKCJ010009807">
    <property type="protein sequence ID" value="GEU88706.1"/>
    <property type="molecule type" value="Genomic_DNA"/>
</dbReference>
<proteinExistence type="predicted"/>
<evidence type="ECO:0000256" key="4">
    <source>
        <dbReference type="SAM" id="Coils"/>
    </source>
</evidence>
<keyword evidence="2" id="KW-0804">Transcription</keyword>
<gene>
    <name evidence="6" type="ORF">Tci_060684</name>
    <name evidence="7" type="ORF">Tci_060870</name>
</gene>
<dbReference type="EMBL" id="BKCJ010009845">
    <property type="protein sequence ID" value="GEU88892.1"/>
    <property type="molecule type" value="Genomic_DNA"/>
</dbReference>
<protein>
    <submittedName>
        <fullName evidence="7">Protein RADIALIS-like 3</fullName>
    </submittedName>
</protein>
<keyword evidence="3" id="KW-0539">Nucleus</keyword>
<feature type="coiled-coil region" evidence="4">
    <location>
        <begin position="753"/>
        <end position="780"/>
    </location>
</feature>
<sequence length="1004" mass="111982">MASSSTWTWNQNKMFENLLVTYEKDPREFQKIANIMGKTKEEMKNHYQKLVTDVTAIEAGKVPLPNYEDNEANKREQVKRRLPAQMIEKPLALSRGRTSRLDYGMRGNLVLGFPSISLVTVSGQSGTLVGQVFAYNRGYGRRFPSTKIDLFAFISHSNPTKVRIGEKEPAKKEVKLLALIECRTVLLNPLVSAASRDSGDSIEKTKKKQKRKVVGDASGSTFPPKRLMEDHHAAASNTRGKSLVTIRDLFSDGSSVPTGVMKPPTLIFVPPTLDDRPTYFVSRLNLWTCPPSLMYVVSSNDSHHSGSCFEVKSFARSPTVDVPVTTVFVTTTITVNASDVPPPIIRVVLKNLEIFGDSSAASGAYADAVEAEAAEAIYVRGQISAIKAANAAKGNELRDMKERKFAELASFAAQVTQLTFDLSGFQLSHNELSSKDDLRAGVDHGKSKKDLFVIKAYDPSAEAKYVKVMNALGTIDFSLLSELKSKKYAIIVDLIDSLRLKRPLAEIPRAEDLQPSPKKLRLPIHRKGEIMEKRLSLTDVMVPLAEPLSSRSLIGEASTFATPATSKPITTLSMTFASSDVVHPLSISNDQVLHDKDPHAVTFEKEGLDTSSESLGLPMLPLRSISLHALFPNDSMTSYGPSYLGKYTILVVCQIVHCASDLSFLTAVCLIRQRDKMLLMQAQENGVALDEEKLLFIACGQDNVDDDVDEQPVQDLALNMDNTMFMANLSPADPVYDEAGSSYDSDILSEGIQKALINEIKEMNEVFDQMEAEVDQHAVDKKCDEIERKNLLIENKNLIVKCLSKEVFFIVTNSELTVSRFTKMPDAHTVVQARCLKLEAELSKLNDKIQKDDHHELAKCFSNLEETRSEAARTLDFRALDFHITQLTTKVTVLQEQNELFRVENAKIKQHYKELYDSMQITRAKHIDQTTALNNREVHPDYLKHLKESVATLREIVEEAQAVRPLDRSLASACHYTKHSQELLEYAVGTCSKDFNKRDNKHAF</sequence>
<dbReference type="InterPro" id="IPR044636">
    <property type="entry name" value="RADIALIS-like"/>
</dbReference>
<dbReference type="PANTHER" id="PTHR43952:SF72">
    <property type="entry name" value="MYB-LIKE DOMAIN-CONTAINING PROTEIN"/>
    <property type="match status" value="1"/>
</dbReference>
<evidence type="ECO:0000313" key="6">
    <source>
        <dbReference type="EMBL" id="GEU88706.1"/>
    </source>
</evidence>
<evidence type="ECO:0000256" key="1">
    <source>
        <dbReference type="ARBA" id="ARBA00023015"/>
    </source>
</evidence>
<organism evidence="7">
    <name type="scientific">Tanacetum cinerariifolium</name>
    <name type="common">Dalmatian daisy</name>
    <name type="synonym">Chrysanthemum cinerariifolium</name>
    <dbReference type="NCBI Taxonomy" id="118510"/>
    <lineage>
        <taxon>Eukaryota</taxon>
        <taxon>Viridiplantae</taxon>
        <taxon>Streptophyta</taxon>
        <taxon>Embryophyta</taxon>
        <taxon>Tracheophyta</taxon>
        <taxon>Spermatophyta</taxon>
        <taxon>Magnoliopsida</taxon>
        <taxon>eudicotyledons</taxon>
        <taxon>Gunneridae</taxon>
        <taxon>Pentapetalae</taxon>
        <taxon>asterids</taxon>
        <taxon>campanulids</taxon>
        <taxon>Asterales</taxon>
        <taxon>Asteraceae</taxon>
        <taxon>Asteroideae</taxon>
        <taxon>Anthemideae</taxon>
        <taxon>Anthemidinae</taxon>
        <taxon>Tanacetum</taxon>
    </lineage>
</organism>
<evidence type="ECO:0000256" key="5">
    <source>
        <dbReference type="SAM" id="MobiDB-lite"/>
    </source>
</evidence>
<evidence type="ECO:0000313" key="7">
    <source>
        <dbReference type="EMBL" id="GEU88892.1"/>
    </source>
</evidence>
<accession>A0A6L2NV31</accession>
<evidence type="ECO:0000256" key="3">
    <source>
        <dbReference type="ARBA" id="ARBA00023242"/>
    </source>
</evidence>
<dbReference type="GO" id="GO:0003700">
    <property type="term" value="F:DNA-binding transcription factor activity"/>
    <property type="evidence" value="ECO:0007669"/>
    <property type="project" value="InterPro"/>
</dbReference>
<dbReference type="InterPro" id="IPR009057">
    <property type="entry name" value="Homeodomain-like_sf"/>
</dbReference>
<feature type="region of interest" description="Disordered" evidence="5">
    <location>
        <begin position="197"/>
        <end position="236"/>
    </location>
</feature>
<dbReference type="AlphaFoldDB" id="A0A6L2NV31"/>
<name>A0A6L2NV31_TANCI</name>
<dbReference type="Gene3D" id="1.10.10.60">
    <property type="entry name" value="Homeodomain-like"/>
    <property type="match status" value="1"/>
</dbReference>
<comment type="caution">
    <text evidence="7">The sequence shown here is derived from an EMBL/GenBank/DDBJ whole genome shotgun (WGS) entry which is preliminary data.</text>
</comment>
<evidence type="ECO:0000256" key="2">
    <source>
        <dbReference type="ARBA" id="ARBA00023163"/>
    </source>
</evidence>